<feature type="domain" description="Toprim" evidence="13">
    <location>
        <begin position="265"/>
        <end position="348"/>
    </location>
</feature>
<dbReference type="Pfam" id="PF13155">
    <property type="entry name" value="Toprim_2"/>
    <property type="match status" value="1"/>
</dbReference>
<dbReference type="RefSeq" id="WP_261789783.1">
    <property type="nucleotide sequence ID" value="NZ_CP030139.2"/>
</dbReference>
<dbReference type="PROSITE" id="PS50880">
    <property type="entry name" value="TOPRIM"/>
    <property type="match status" value="1"/>
</dbReference>
<evidence type="ECO:0000313" key="15">
    <source>
        <dbReference type="Proteomes" id="UP000267249"/>
    </source>
</evidence>
<gene>
    <name evidence="12 14" type="primary">dnaG</name>
    <name evidence="14" type="ORF">DOP62_08385</name>
</gene>
<keyword evidence="9" id="KW-0460">Magnesium</keyword>
<dbReference type="InterPro" id="IPR050219">
    <property type="entry name" value="DnaG_primase"/>
</dbReference>
<keyword evidence="11 12" id="KW-0804">Transcription</keyword>
<dbReference type="HAMAP" id="MF_00974">
    <property type="entry name" value="DNA_primase_DnaG"/>
    <property type="match status" value="1"/>
</dbReference>
<keyword evidence="10 12" id="KW-0238">DNA-binding</keyword>
<dbReference type="FunFam" id="3.90.980.10:FF:000001">
    <property type="entry name" value="DNA primase"/>
    <property type="match status" value="1"/>
</dbReference>
<evidence type="ECO:0000256" key="3">
    <source>
        <dbReference type="ARBA" id="ARBA00022679"/>
    </source>
</evidence>
<keyword evidence="6 12" id="KW-0479">Metal-binding</keyword>
<protein>
    <recommendedName>
        <fullName evidence="12">DNA primase</fullName>
        <ecNumber evidence="12">2.7.7.101</ecNumber>
    </recommendedName>
</protein>
<dbReference type="InterPro" id="IPR006171">
    <property type="entry name" value="TOPRIM_dom"/>
</dbReference>
<evidence type="ECO:0000259" key="13">
    <source>
        <dbReference type="PROSITE" id="PS50880"/>
    </source>
</evidence>
<accession>A0AAQ3RB99</accession>
<keyword evidence="5 12" id="KW-0235">DNA replication</keyword>
<dbReference type="GO" id="GO:0003677">
    <property type="term" value="F:DNA binding"/>
    <property type="evidence" value="ECO:0007669"/>
    <property type="project" value="UniProtKB-KW"/>
</dbReference>
<keyword evidence="3 12" id="KW-0808">Transferase</keyword>
<dbReference type="Pfam" id="PF01807">
    <property type="entry name" value="Zn_ribbon_DnaG"/>
    <property type="match status" value="1"/>
</dbReference>
<evidence type="ECO:0000256" key="1">
    <source>
        <dbReference type="ARBA" id="ARBA00022478"/>
    </source>
</evidence>
<dbReference type="SMART" id="SM00400">
    <property type="entry name" value="ZnF_CHCC"/>
    <property type="match status" value="1"/>
</dbReference>
<dbReference type="Gene3D" id="3.40.1360.10">
    <property type="match status" value="1"/>
</dbReference>
<dbReference type="FunFam" id="3.40.1360.10:FF:000002">
    <property type="entry name" value="DNA primase"/>
    <property type="match status" value="1"/>
</dbReference>
<comment type="domain">
    <text evidence="12">Contains an N-terminal zinc-binding domain, a central core domain that contains the primase activity, and a C-terminal DnaB-binding domain.</text>
</comment>
<name>A0AAQ3RB99_SYNEL</name>
<evidence type="ECO:0000256" key="4">
    <source>
        <dbReference type="ARBA" id="ARBA00022695"/>
    </source>
</evidence>
<dbReference type="GO" id="GO:0008270">
    <property type="term" value="F:zinc ion binding"/>
    <property type="evidence" value="ECO:0007669"/>
    <property type="project" value="UniProtKB-UniRule"/>
</dbReference>
<dbReference type="CDD" id="cd03364">
    <property type="entry name" value="TOPRIM_DnaG_primases"/>
    <property type="match status" value="1"/>
</dbReference>
<dbReference type="GO" id="GO:0003899">
    <property type="term" value="F:DNA-directed RNA polymerase activity"/>
    <property type="evidence" value="ECO:0007669"/>
    <property type="project" value="UniProtKB-UniRule"/>
</dbReference>
<evidence type="ECO:0000256" key="10">
    <source>
        <dbReference type="ARBA" id="ARBA00023125"/>
    </source>
</evidence>
<dbReference type="SUPFAM" id="SSF57783">
    <property type="entry name" value="Zinc beta-ribbon"/>
    <property type="match status" value="1"/>
</dbReference>
<dbReference type="GO" id="GO:0006269">
    <property type="term" value="P:DNA replication, synthesis of primer"/>
    <property type="evidence" value="ECO:0007669"/>
    <property type="project" value="UniProtKB-UniRule"/>
</dbReference>
<keyword evidence="1 12" id="KW-0240">DNA-directed RNA polymerase</keyword>
<dbReference type="InterPro" id="IPR002694">
    <property type="entry name" value="Znf_CHC2"/>
</dbReference>
<dbReference type="NCBIfam" id="TIGR01391">
    <property type="entry name" value="dnaG"/>
    <property type="match status" value="1"/>
</dbReference>
<sequence>MDTPRLHPETIAAVKERADIVDVVSEQVVLKKRGKDFVGLCPFHDDKSPSFTVSPAKQFYYCFSCGAGGNPIKFLMELGKQSFSEVVLDLAKRYQVPVRTLEVHQHQELQRQLSRRERLYEVLAVATQFYEQALRRPEGSAALTYLKQNRRLQESTIQKFQLGYAPAQWASLATHLIEQKRFPADLVEEAGLVVARRNSQGYYDRFRDRLMIPIHDLQGRVVGFGGRTLTGEEPKYLNSPETTLFEKGKLLFGLDKARASIAKQDQAVVVEGYFDVIALHAAGIDHAVASLGTALSRQQVKLLSRYSESNQIVLNFDADRAGAKAAERAIGEVKDLAYQGQVQLRVLNLPGGKDADEYLQLHSAADYRELLARSPLWLDWQIEQLLRDRDLDQADQFQAAVQAIVQLLGKLPNTPLRTHYVHQVAERLSQGEARTALQLASDLRAQVRGQRWHGQASRWEKPGDISIREQAEAQIIKVYLHCPRLRLTVRQTLHDREIQGFSLQPHRLLWQAIAEIEEAHLGLESMYQVERGEGDPEDLAAIDLVPILRDRLDQLTGVPLASFLELSETDRADLTHPLPLLRGAVALVERLRCEKRCRHLLDSWARQSIHTFEHCIERLLQVGVSTETDAEAEITALHEQLNQEALHFQKLYYNERRYLQQLDEERCLNPQAFRANTTEPAAIDSADQQPIPA</sequence>
<comment type="cofactor">
    <cofactor evidence="12">
        <name>Zn(2+)</name>
        <dbReference type="ChEBI" id="CHEBI:29105"/>
    </cofactor>
    <text evidence="12">Binds 1 zinc ion per monomer.</text>
</comment>
<evidence type="ECO:0000256" key="6">
    <source>
        <dbReference type="ARBA" id="ARBA00022723"/>
    </source>
</evidence>
<comment type="similarity">
    <text evidence="12">Belongs to the DnaG primase family.</text>
</comment>
<evidence type="ECO:0000256" key="7">
    <source>
        <dbReference type="ARBA" id="ARBA00022771"/>
    </source>
</evidence>
<dbReference type="Pfam" id="PF10410">
    <property type="entry name" value="DnaB_bind"/>
    <property type="match status" value="1"/>
</dbReference>
<dbReference type="PANTHER" id="PTHR30313:SF2">
    <property type="entry name" value="DNA PRIMASE"/>
    <property type="match status" value="1"/>
</dbReference>
<dbReference type="InterPro" id="IPR034151">
    <property type="entry name" value="TOPRIM_DnaG_bac"/>
</dbReference>
<dbReference type="InterPro" id="IPR013264">
    <property type="entry name" value="DNAG_N"/>
</dbReference>
<dbReference type="PANTHER" id="PTHR30313">
    <property type="entry name" value="DNA PRIMASE"/>
    <property type="match status" value="1"/>
</dbReference>
<dbReference type="FunFam" id="3.90.580.10:FF:000001">
    <property type="entry name" value="DNA primase"/>
    <property type="match status" value="1"/>
</dbReference>
<keyword evidence="8 12" id="KW-0862">Zinc</keyword>
<comment type="function">
    <text evidence="12">RNA polymerase that catalyzes the synthesis of short RNA molecules used as primers for DNA polymerase during DNA replication.</text>
</comment>
<dbReference type="AlphaFoldDB" id="A0AAQ3RB99"/>
<evidence type="ECO:0000256" key="5">
    <source>
        <dbReference type="ARBA" id="ARBA00022705"/>
    </source>
</evidence>
<dbReference type="InterPro" id="IPR030846">
    <property type="entry name" value="DnaG_bac"/>
</dbReference>
<comment type="catalytic activity">
    <reaction evidence="12">
        <text>ssDNA + n NTP = ssDNA/pppN(pN)n-1 hybrid + (n-1) diphosphate.</text>
        <dbReference type="EC" id="2.7.7.101"/>
    </reaction>
</comment>
<dbReference type="Proteomes" id="UP000267249">
    <property type="component" value="Chromosome"/>
</dbReference>
<dbReference type="GO" id="GO:1990077">
    <property type="term" value="C:primosome complex"/>
    <property type="evidence" value="ECO:0007669"/>
    <property type="project" value="UniProtKB-KW"/>
</dbReference>
<comment type="subunit">
    <text evidence="12">Monomer. Interacts with DnaB.</text>
</comment>
<dbReference type="Pfam" id="PF08275">
    <property type="entry name" value="DNAG_N"/>
    <property type="match status" value="1"/>
</dbReference>
<evidence type="ECO:0000256" key="2">
    <source>
        <dbReference type="ARBA" id="ARBA00022515"/>
    </source>
</evidence>
<dbReference type="InterPro" id="IPR037068">
    <property type="entry name" value="DNA_primase_core_N_sf"/>
</dbReference>
<dbReference type="InterPro" id="IPR036977">
    <property type="entry name" value="DNA_primase_Znf_CHC2"/>
</dbReference>
<proteinExistence type="inferred from homology"/>
<dbReference type="Gene3D" id="3.90.580.10">
    <property type="entry name" value="Zinc finger, CHC2-type domain"/>
    <property type="match status" value="1"/>
</dbReference>
<dbReference type="EMBL" id="CP030139">
    <property type="protein sequence ID" value="WVS92316.1"/>
    <property type="molecule type" value="Genomic_DNA"/>
</dbReference>
<dbReference type="SUPFAM" id="SSF56731">
    <property type="entry name" value="DNA primase core"/>
    <property type="match status" value="1"/>
</dbReference>
<dbReference type="InterPro" id="IPR006295">
    <property type="entry name" value="DNA_primase_DnaG"/>
</dbReference>
<evidence type="ECO:0000256" key="9">
    <source>
        <dbReference type="ARBA" id="ARBA00022842"/>
    </source>
</evidence>
<evidence type="ECO:0000256" key="8">
    <source>
        <dbReference type="ARBA" id="ARBA00022833"/>
    </source>
</evidence>
<evidence type="ECO:0000313" key="14">
    <source>
        <dbReference type="EMBL" id="WVS92316.1"/>
    </source>
</evidence>
<keyword evidence="2 12" id="KW-0639">Primosome</keyword>
<evidence type="ECO:0000256" key="11">
    <source>
        <dbReference type="ARBA" id="ARBA00023163"/>
    </source>
</evidence>
<dbReference type="EC" id="2.7.7.101" evidence="12"/>
<dbReference type="Gene3D" id="3.90.980.10">
    <property type="entry name" value="DNA primase, catalytic core, N-terminal domain"/>
    <property type="match status" value="1"/>
</dbReference>
<dbReference type="GO" id="GO:0005737">
    <property type="term" value="C:cytoplasm"/>
    <property type="evidence" value="ECO:0007669"/>
    <property type="project" value="TreeGrafter"/>
</dbReference>
<feature type="zinc finger region" description="CHC2-type" evidence="12">
    <location>
        <begin position="41"/>
        <end position="65"/>
    </location>
</feature>
<dbReference type="InterPro" id="IPR019475">
    <property type="entry name" value="DNA_primase_DnaB-bd"/>
</dbReference>
<evidence type="ECO:0000256" key="12">
    <source>
        <dbReference type="HAMAP-Rule" id="MF_00974"/>
    </source>
</evidence>
<reference evidence="14 15" key="1">
    <citation type="journal article" date="2018" name="Sci. Rep.">
        <title>Genome Features and Biochemical Characteristics of a Robust, Fast Growing and Naturally Transformable Cyanobacterium Synechococcus elongatus PCC 11801 Isolated from India.</title>
        <authorList>
            <person name="Jaiswal D."/>
            <person name="Sengupta A."/>
            <person name="Sohoni S."/>
            <person name="Sengupta S."/>
            <person name="Phadnavis A.G."/>
            <person name="Pakrasi H.B."/>
            <person name="Wangikar P.P."/>
        </authorList>
    </citation>
    <scope>NUCLEOTIDE SEQUENCE [LARGE SCALE GENOMIC DNA]</scope>
    <source>
        <strain evidence="14 15">PCC 11801</strain>
    </source>
</reference>
<organism evidence="14 15">
    <name type="scientific">Synechococcus elongatus PCC 11801</name>
    <dbReference type="NCBI Taxonomy" id="2219813"/>
    <lineage>
        <taxon>Bacteria</taxon>
        <taxon>Bacillati</taxon>
        <taxon>Cyanobacteriota</taxon>
        <taxon>Cyanophyceae</taxon>
        <taxon>Synechococcales</taxon>
        <taxon>Synechococcaceae</taxon>
        <taxon>Synechococcus</taxon>
    </lineage>
</organism>
<keyword evidence="7 12" id="KW-0863">Zinc-finger</keyword>
<dbReference type="SMART" id="SM00493">
    <property type="entry name" value="TOPRIM"/>
    <property type="match status" value="1"/>
</dbReference>
<keyword evidence="4 12" id="KW-0548">Nucleotidyltransferase</keyword>
<dbReference type="GO" id="GO:0000428">
    <property type="term" value="C:DNA-directed RNA polymerase complex"/>
    <property type="evidence" value="ECO:0007669"/>
    <property type="project" value="UniProtKB-KW"/>
</dbReference>